<dbReference type="GO" id="GO:0006310">
    <property type="term" value="P:DNA recombination"/>
    <property type="evidence" value="ECO:0007669"/>
    <property type="project" value="TreeGrafter"/>
</dbReference>
<dbReference type="SUPFAM" id="SSF56712">
    <property type="entry name" value="Prokaryotic type I DNA topoisomerase"/>
    <property type="match status" value="1"/>
</dbReference>
<name>A0A256LHY9_9LACO</name>
<keyword evidence="16" id="KW-1185">Reference proteome</keyword>
<evidence type="ECO:0000256" key="8">
    <source>
        <dbReference type="ARBA" id="ARBA00031985"/>
    </source>
</evidence>
<evidence type="ECO:0000313" key="14">
    <source>
        <dbReference type="EMBL" id="OYR92970.1"/>
    </source>
</evidence>
<evidence type="ECO:0000256" key="3">
    <source>
        <dbReference type="ARBA" id="ARBA00012891"/>
    </source>
</evidence>
<dbReference type="PROSITE" id="PS52039">
    <property type="entry name" value="TOPO_IA_2"/>
    <property type="match status" value="1"/>
</dbReference>
<dbReference type="Pfam" id="PF01751">
    <property type="entry name" value="Toprim"/>
    <property type="match status" value="1"/>
</dbReference>
<accession>A0A256LHY9</accession>
<dbReference type="GO" id="GO:0043597">
    <property type="term" value="C:cytoplasmic replication fork"/>
    <property type="evidence" value="ECO:0007669"/>
    <property type="project" value="TreeGrafter"/>
</dbReference>
<evidence type="ECO:0000313" key="15">
    <source>
        <dbReference type="Proteomes" id="UP000215828"/>
    </source>
</evidence>
<dbReference type="Gene3D" id="2.70.20.10">
    <property type="entry name" value="Topoisomerase I, domain 3"/>
    <property type="match status" value="1"/>
</dbReference>
<reference evidence="13" key="2">
    <citation type="submission" date="2017-05" db="EMBL/GenBank/DDBJ databases">
        <authorList>
            <person name="Lin X.B."/>
            <person name="Stothard P."/>
            <person name="Tasseva G."/>
            <person name="Walter J."/>
        </authorList>
    </citation>
    <scope>NUCLEOTIDE SEQUENCE</scope>
    <source>
        <strain evidence="13">609u</strain>
    </source>
</reference>
<protein>
    <recommendedName>
        <fullName evidence="3">DNA topoisomerase</fullName>
        <ecNumber evidence="3">5.6.2.1</ecNumber>
    </recommendedName>
    <alternativeName>
        <fullName evidence="10">Omega-protein</fullName>
    </alternativeName>
    <alternativeName>
        <fullName evidence="9">Relaxing enzyme</fullName>
    </alternativeName>
    <alternativeName>
        <fullName evidence="7">Swivelase</fullName>
    </alternativeName>
    <alternativeName>
        <fullName evidence="8">Untwisting enzyme</fullName>
    </alternativeName>
</protein>
<dbReference type="GO" id="GO:0003917">
    <property type="term" value="F:DNA topoisomerase type I (single strand cut, ATP-independent) activity"/>
    <property type="evidence" value="ECO:0007669"/>
    <property type="project" value="UniProtKB-EC"/>
</dbReference>
<evidence type="ECO:0000256" key="7">
    <source>
        <dbReference type="ARBA" id="ARBA00030003"/>
    </source>
</evidence>
<dbReference type="Gene3D" id="1.10.460.10">
    <property type="entry name" value="Topoisomerase I, domain 2"/>
    <property type="match status" value="1"/>
</dbReference>
<dbReference type="InterPro" id="IPR013826">
    <property type="entry name" value="Topo_IA_cen_sub3"/>
</dbReference>
<dbReference type="InterPro" id="IPR023405">
    <property type="entry name" value="Topo_IA_core_domain"/>
</dbReference>
<dbReference type="PROSITE" id="PS50880">
    <property type="entry name" value="TOPRIM"/>
    <property type="match status" value="1"/>
</dbReference>
<dbReference type="SMART" id="SM00436">
    <property type="entry name" value="TOP1Bc"/>
    <property type="match status" value="1"/>
</dbReference>
<evidence type="ECO:0000256" key="4">
    <source>
        <dbReference type="ARBA" id="ARBA00023029"/>
    </source>
</evidence>
<comment type="similarity">
    <text evidence="2">Belongs to the type IA topoisomerase family.</text>
</comment>
<dbReference type="PRINTS" id="PR00417">
    <property type="entry name" value="PRTPISMRASEI"/>
</dbReference>
<keyword evidence="4" id="KW-0799">Topoisomerase</keyword>
<dbReference type="InterPro" id="IPR013825">
    <property type="entry name" value="Topo_IA_cen_sub2"/>
</dbReference>
<dbReference type="RefSeq" id="WP_094496627.1">
    <property type="nucleotide sequence ID" value="NZ_NGNV01000003.1"/>
</dbReference>
<dbReference type="Gene3D" id="1.10.290.10">
    <property type="entry name" value="Topoisomerase I, domain 4"/>
    <property type="match status" value="1"/>
</dbReference>
<organism evidence="14 15">
    <name type="scientific">Lactobacillus taiwanensis</name>
    <dbReference type="NCBI Taxonomy" id="508451"/>
    <lineage>
        <taxon>Bacteria</taxon>
        <taxon>Bacillati</taxon>
        <taxon>Bacillota</taxon>
        <taxon>Bacilli</taxon>
        <taxon>Lactobacillales</taxon>
        <taxon>Lactobacillaceae</taxon>
        <taxon>Lactobacillus</taxon>
    </lineage>
</organism>
<dbReference type="Gene3D" id="3.40.50.140">
    <property type="match status" value="1"/>
</dbReference>
<dbReference type="Proteomes" id="UP000216316">
    <property type="component" value="Unassembled WGS sequence"/>
</dbReference>
<comment type="catalytic activity">
    <reaction evidence="1">
        <text>ATP-independent breakage of single-stranded DNA, followed by passage and rejoining.</text>
        <dbReference type="EC" id="5.6.2.1"/>
    </reaction>
</comment>
<dbReference type="PANTHER" id="PTHR11390:SF21">
    <property type="entry name" value="DNA TOPOISOMERASE 3-ALPHA"/>
    <property type="match status" value="1"/>
</dbReference>
<evidence type="ECO:0000259" key="11">
    <source>
        <dbReference type="PROSITE" id="PS50880"/>
    </source>
</evidence>
<dbReference type="Pfam" id="PF01131">
    <property type="entry name" value="Topoisom_bac"/>
    <property type="match status" value="1"/>
</dbReference>
<dbReference type="InterPro" id="IPR003601">
    <property type="entry name" value="Topo_IA_2"/>
</dbReference>
<dbReference type="InterPro" id="IPR003602">
    <property type="entry name" value="Topo_IA_DNA-bd_dom"/>
</dbReference>
<dbReference type="AlphaFoldDB" id="A0A256LHY9"/>
<dbReference type="InterPro" id="IPR013824">
    <property type="entry name" value="Topo_IA_cen_sub1"/>
</dbReference>
<dbReference type="PANTHER" id="PTHR11390">
    <property type="entry name" value="PROKARYOTIC DNA TOPOISOMERASE"/>
    <property type="match status" value="1"/>
</dbReference>
<evidence type="ECO:0000256" key="9">
    <source>
        <dbReference type="ARBA" id="ARBA00032235"/>
    </source>
</evidence>
<evidence type="ECO:0000256" key="6">
    <source>
        <dbReference type="ARBA" id="ARBA00023235"/>
    </source>
</evidence>
<dbReference type="SMART" id="SM00437">
    <property type="entry name" value="TOP1Ac"/>
    <property type="match status" value="1"/>
</dbReference>
<feature type="domain" description="Topo IA-type catalytic" evidence="12">
    <location>
        <begin position="119"/>
        <end position="580"/>
    </location>
</feature>
<dbReference type="InterPro" id="IPR006171">
    <property type="entry name" value="TOPRIM_dom"/>
</dbReference>
<comment type="caution">
    <text evidence="14">The sequence shown here is derived from an EMBL/GenBank/DDBJ whole genome shotgun (WGS) entry which is preliminary data.</text>
</comment>
<sequence length="846" mass="96145">MKLLILAEKPSAYHIFAQVLGGVSGNIGTDTYELVHSHGHLLKLKDPQDQVSADKIARYSEWNSYDVFPWNLSDFAWKKTYLDTNAKKIVQQIKQAAQDKDAIVIATDCDPSGEGDLLAWEIIEAIGWRSTVYRAYFSTESKIKEAIINRKDVSDKFHSGEYLEATSRQRFDYGSMQLSRIATLAAKQAGYNPKVLRLGRFKSALANIVYQQWQKIKNYVKKPYFEVRYKDANGNVFKRNFQNDDIFRFEHKPDANNDLLNYKPDNVVIDSTVTKTTEPPSLINLMGLADLLSKKGFTTNQVKDTYQKMYEAEYVSYPRTEDTKVDQKDFDELLPLVDSIANVVGIDRSLLTHRTARKKYITAKADHGANRPGINVPTSLDELEKKFGKCGKEIYITLAKAYLAILCEDYVYEQQKAHLANNPDFKSVSNLPKKLNYKLVFNEQALDSDSTESNHQGFLSNVTPYIYEGSNPAPAKPTISFLRKFLEKNSIGTGATQLDTINDIANPKDPTALLKVKNNVYELTFNGLASALLTQGCQISSPHVTKQLLEYMKEVKLFKIEFEKIPTLMTTIVKHDMPIIRQNINVIKNNPTLQKLALDLPKPAERVNGIYSPTGEEINFSRIFSGHRFTDEEIQQLLAGQTIKVNCKSKNGTAIIVPGKLSEKTYQNKKFWGFSFDVNKIEFPDDGTRTTGIFKPTGQKVTFKNSWSSHKFTDSELQTLLDGETITIECTSKKGAPLSVQGKLAQQKYKDKTFWGFAYDKNTIKFIDNNHFTGIYIPTGKEIRFKNSWSTHKFTESEKDKLLAGQKIRIKLKAKKGSWYATGGLKEQDYKGTTFWGFYVEKKEWA</sequence>
<dbReference type="EC" id="5.6.2.1" evidence="3"/>
<dbReference type="Proteomes" id="UP000215828">
    <property type="component" value="Unassembled WGS sequence"/>
</dbReference>
<evidence type="ECO:0000256" key="2">
    <source>
        <dbReference type="ARBA" id="ARBA00009446"/>
    </source>
</evidence>
<reference evidence="15 16" key="3">
    <citation type="submission" date="2017-09" db="EMBL/GenBank/DDBJ databases">
        <title>Tripartite evolution among Lactobacillus johnsonii, Lactobacillus taiwanensis, Lactobacillus reuteri and their rodent host.</title>
        <authorList>
            <person name="Wang T."/>
            <person name="Knowles S."/>
            <person name="Cheng C."/>
        </authorList>
    </citation>
    <scope>NUCLEOTIDE SEQUENCE [LARGE SCALE GENOMIC DNA]</scope>
    <source>
        <strain evidence="14 15">609q</strain>
        <strain evidence="13 16">609u</strain>
    </source>
</reference>
<feature type="domain" description="Toprim" evidence="11">
    <location>
        <begin position="2"/>
        <end position="148"/>
    </location>
</feature>
<keyword evidence="6" id="KW-0413">Isomerase</keyword>
<dbReference type="GO" id="GO:0006265">
    <property type="term" value="P:DNA topological change"/>
    <property type="evidence" value="ECO:0007669"/>
    <property type="project" value="InterPro"/>
</dbReference>
<evidence type="ECO:0000256" key="5">
    <source>
        <dbReference type="ARBA" id="ARBA00023125"/>
    </source>
</evidence>
<gene>
    <name evidence="13" type="ORF">CBF53_01000</name>
    <name evidence="14" type="ORF">CBF70_01840</name>
</gene>
<evidence type="ECO:0000256" key="1">
    <source>
        <dbReference type="ARBA" id="ARBA00000213"/>
    </source>
</evidence>
<proteinExistence type="inferred from homology"/>
<evidence type="ECO:0000313" key="16">
    <source>
        <dbReference type="Proteomes" id="UP000216316"/>
    </source>
</evidence>
<evidence type="ECO:0000313" key="13">
    <source>
        <dbReference type="EMBL" id="OYR88921.1"/>
    </source>
</evidence>
<dbReference type="GO" id="GO:0006281">
    <property type="term" value="P:DNA repair"/>
    <property type="evidence" value="ECO:0007669"/>
    <property type="project" value="TreeGrafter"/>
</dbReference>
<evidence type="ECO:0000259" key="12">
    <source>
        <dbReference type="PROSITE" id="PS52039"/>
    </source>
</evidence>
<reference evidence="14 15" key="1">
    <citation type="submission" date="2017-04" db="EMBL/GenBank/DDBJ databases">
        <authorList>
            <person name="Afonso C.L."/>
            <person name="Miller P.J."/>
            <person name="Scott M.A."/>
            <person name="Spackman E."/>
            <person name="Goraichik I."/>
            <person name="Dimitrov K.M."/>
            <person name="Suarez D.L."/>
            <person name="Swayne D.E."/>
        </authorList>
    </citation>
    <scope>NUCLEOTIDE SEQUENCE [LARGE SCALE GENOMIC DNA]</scope>
    <source>
        <strain evidence="14 15">609q</strain>
    </source>
</reference>
<evidence type="ECO:0000256" key="10">
    <source>
        <dbReference type="ARBA" id="ARBA00032877"/>
    </source>
</evidence>
<dbReference type="GO" id="GO:0003677">
    <property type="term" value="F:DNA binding"/>
    <property type="evidence" value="ECO:0007669"/>
    <property type="project" value="UniProtKB-KW"/>
</dbReference>
<keyword evidence="5" id="KW-0238">DNA-binding</keyword>
<dbReference type="SMART" id="SM00493">
    <property type="entry name" value="TOPRIM"/>
    <property type="match status" value="1"/>
</dbReference>
<dbReference type="EMBL" id="NGNX01000005">
    <property type="protein sequence ID" value="OYR92970.1"/>
    <property type="molecule type" value="Genomic_DNA"/>
</dbReference>
<dbReference type="EMBL" id="NGNV01000003">
    <property type="protein sequence ID" value="OYR88921.1"/>
    <property type="molecule type" value="Genomic_DNA"/>
</dbReference>
<dbReference type="CDD" id="cd01028">
    <property type="entry name" value="TOPRIM_TopoIA"/>
    <property type="match status" value="1"/>
</dbReference>
<dbReference type="InterPro" id="IPR000380">
    <property type="entry name" value="Topo_IA"/>
</dbReference>
<dbReference type="InterPro" id="IPR013497">
    <property type="entry name" value="Topo_IA_cen"/>
</dbReference>